<keyword evidence="1" id="KW-0808">Transferase</keyword>
<reference evidence="1" key="2">
    <citation type="submission" date="2021-04" db="EMBL/GenBank/DDBJ databases">
        <authorList>
            <person name="Gilroy R."/>
        </authorList>
    </citation>
    <scope>NUCLEOTIDE SEQUENCE</scope>
    <source>
        <strain evidence="1">Gambia15-2214</strain>
    </source>
</reference>
<sequence>MNKVITISREFGSGGRELGRRLSELLHIAYYDQEILTEIAKRTELAESYIEQVVEQTPMMSFPIHVGRSFYPMMNPALELTQTVMVEQHKTIYEMAEKSDCVIVGRCGDYILRDFNPFRIFVYADLESRIQRCLERQTETEHYTWEELKHKIVSLDKNRKKYYEFYTGKKWGDKINYDLCINTTNVSIKEIAGSFSKLFM</sequence>
<organism evidence="1 2">
    <name type="scientific">Candidatus Treponema excrementipullorum</name>
    <dbReference type="NCBI Taxonomy" id="2838768"/>
    <lineage>
        <taxon>Bacteria</taxon>
        <taxon>Pseudomonadati</taxon>
        <taxon>Spirochaetota</taxon>
        <taxon>Spirochaetia</taxon>
        <taxon>Spirochaetales</taxon>
        <taxon>Treponemataceae</taxon>
        <taxon>Treponema</taxon>
    </lineage>
</organism>
<dbReference type="InterPro" id="IPR027417">
    <property type="entry name" value="P-loop_NTPase"/>
</dbReference>
<reference evidence="1" key="1">
    <citation type="journal article" date="2021" name="PeerJ">
        <title>Extensive microbial diversity within the chicken gut microbiome revealed by metagenomics and culture.</title>
        <authorList>
            <person name="Gilroy R."/>
            <person name="Ravi A."/>
            <person name="Getino M."/>
            <person name="Pursley I."/>
            <person name="Horton D.L."/>
            <person name="Alikhan N.F."/>
            <person name="Baker D."/>
            <person name="Gharbi K."/>
            <person name="Hall N."/>
            <person name="Watson M."/>
            <person name="Adriaenssens E.M."/>
            <person name="Foster-Nyarko E."/>
            <person name="Jarju S."/>
            <person name="Secka A."/>
            <person name="Antonio M."/>
            <person name="Oren A."/>
            <person name="Chaudhuri R.R."/>
            <person name="La Ragione R."/>
            <person name="Hildebrand F."/>
            <person name="Pallen M.J."/>
        </authorList>
    </citation>
    <scope>NUCLEOTIDE SEQUENCE</scope>
    <source>
        <strain evidence="1">Gambia15-2214</strain>
    </source>
</reference>
<dbReference type="GO" id="GO:0016301">
    <property type="term" value="F:kinase activity"/>
    <property type="evidence" value="ECO:0007669"/>
    <property type="project" value="UniProtKB-KW"/>
</dbReference>
<dbReference type="EMBL" id="JAHLFV010000035">
    <property type="protein sequence ID" value="MBU3849235.1"/>
    <property type="molecule type" value="Genomic_DNA"/>
</dbReference>
<evidence type="ECO:0000313" key="2">
    <source>
        <dbReference type="Proteomes" id="UP000823914"/>
    </source>
</evidence>
<keyword evidence="1" id="KW-0418">Kinase</keyword>
<dbReference type="Gene3D" id="3.40.50.300">
    <property type="entry name" value="P-loop containing nucleotide triphosphate hydrolases"/>
    <property type="match status" value="1"/>
</dbReference>
<name>A0A9E2L054_9SPIR</name>
<gene>
    <name evidence="1" type="ORF">IAA16_01565</name>
</gene>
<protein>
    <submittedName>
        <fullName evidence="1">Cytidylate kinase-like family protein</fullName>
    </submittedName>
</protein>
<comment type="caution">
    <text evidence="1">The sequence shown here is derived from an EMBL/GenBank/DDBJ whole genome shotgun (WGS) entry which is preliminary data.</text>
</comment>
<dbReference type="Pfam" id="PF13189">
    <property type="entry name" value="Cytidylate_kin2"/>
    <property type="match status" value="1"/>
</dbReference>
<dbReference type="Proteomes" id="UP000823914">
    <property type="component" value="Unassembled WGS sequence"/>
</dbReference>
<proteinExistence type="predicted"/>
<accession>A0A9E2L054</accession>
<dbReference type="AlphaFoldDB" id="A0A9E2L054"/>
<dbReference type="SUPFAM" id="SSF52540">
    <property type="entry name" value="P-loop containing nucleoside triphosphate hydrolases"/>
    <property type="match status" value="1"/>
</dbReference>
<evidence type="ECO:0000313" key="1">
    <source>
        <dbReference type="EMBL" id="MBU3849235.1"/>
    </source>
</evidence>